<accession>A0A7U7PQD2</accession>
<reference evidence="1" key="2">
    <citation type="submission" date="2022-04" db="EMBL/GenBank/DDBJ databases">
        <title>Genomic draft of R. solanacearum strain IPO1609, a phylotype IIB1/biovar 2/race 3 strain isolated from potato in Europe.</title>
        <authorList>
            <person name="Boucher C."/>
            <person name="Carrere S."/>
            <person name="Dossat C."/>
            <person name="Elbaz M."/>
            <person name="Genin S."/>
            <person name="Gouzy J."/>
            <person name="Prior P."/>
            <person name="Segurens B."/>
            <person name="Wincker P."/>
        </authorList>
    </citation>
    <scope>NUCLEOTIDE SEQUENCE</scope>
    <source>
        <strain evidence="1">IPO1609</strain>
    </source>
</reference>
<organism evidence="1 2">
    <name type="scientific">Ralstonia solanacearum IPO1609</name>
    <dbReference type="NCBI Taxonomy" id="564066"/>
    <lineage>
        <taxon>Bacteria</taxon>
        <taxon>Pseudomonadati</taxon>
        <taxon>Pseudomonadota</taxon>
        <taxon>Betaproteobacteria</taxon>
        <taxon>Burkholderiales</taxon>
        <taxon>Burkholderiaceae</taxon>
        <taxon>Ralstonia</taxon>
        <taxon>Ralstonia solanacearum species complex</taxon>
    </lineage>
</organism>
<keyword evidence="2" id="KW-1185">Reference proteome</keyword>
<proteinExistence type="predicted"/>
<gene>
    <name evidence="1" type="ORF">RSIPO_03306</name>
</gene>
<evidence type="ECO:0000313" key="1">
    <source>
        <dbReference type="EMBL" id="CEJ16611.1"/>
    </source>
</evidence>
<name>A0A7U7PQD2_RALSL</name>
<dbReference type="Proteomes" id="UP000053470">
    <property type="component" value="Unassembled WGS sequence"/>
</dbReference>
<dbReference type="AlphaFoldDB" id="A0A7U7PQD2"/>
<dbReference type="EMBL" id="LN651281">
    <property type="protein sequence ID" value="CEJ16611.1"/>
    <property type="molecule type" value="Genomic_DNA"/>
</dbReference>
<sequence>MTCVSDSKYVCTGSSGKIVWGGGGLEGRSEFGPNKSDFMAALYLDEQGNLIVEDRIQVHMSLRLLHIPTGTAQHYTVYRFRRLK</sequence>
<reference evidence="1" key="1">
    <citation type="submission" date="2014-11" db="EMBL/GenBank/DDBJ databases">
        <authorList>
            <person name="Genoscope - CEA"/>
        </authorList>
    </citation>
    <scope>NUCLEOTIDE SEQUENCE</scope>
    <source>
        <strain evidence="1">IPO1609</strain>
    </source>
</reference>
<protein>
    <submittedName>
        <fullName evidence="1">Uncharacterized protein</fullName>
    </submittedName>
</protein>
<evidence type="ECO:0000313" key="2">
    <source>
        <dbReference type="Proteomes" id="UP000053470"/>
    </source>
</evidence>